<name>A0AAN9S9R9_PSOTE</name>
<evidence type="ECO:0000313" key="1">
    <source>
        <dbReference type="EMBL" id="KAK7389943.1"/>
    </source>
</evidence>
<evidence type="ECO:0000313" key="2">
    <source>
        <dbReference type="Proteomes" id="UP001386955"/>
    </source>
</evidence>
<comment type="caution">
    <text evidence="1">The sequence shown here is derived from an EMBL/GenBank/DDBJ whole genome shotgun (WGS) entry which is preliminary data.</text>
</comment>
<organism evidence="1 2">
    <name type="scientific">Psophocarpus tetragonolobus</name>
    <name type="common">Winged bean</name>
    <name type="synonym">Dolichos tetragonolobus</name>
    <dbReference type="NCBI Taxonomy" id="3891"/>
    <lineage>
        <taxon>Eukaryota</taxon>
        <taxon>Viridiplantae</taxon>
        <taxon>Streptophyta</taxon>
        <taxon>Embryophyta</taxon>
        <taxon>Tracheophyta</taxon>
        <taxon>Spermatophyta</taxon>
        <taxon>Magnoliopsida</taxon>
        <taxon>eudicotyledons</taxon>
        <taxon>Gunneridae</taxon>
        <taxon>Pentapetalae</taxon>
        <taxon>rosids</taxon>
        <taxon>fabids</taxon>
        <taxon>Fabales</taxon>
        <taxon>Fabaceae</taxon>
        <taxon>Papilionoideae</taxon>
        <taxon>50 kb inversion clade</taxon>
        <taxon>NPAAA clade</taxon>
        <taxon>indigoferoid/millettioid clade</taxon>
        <taxon>Phaseoleae</taxon>
        <taxon>Psophocarpus</taxon>
    </lineage>
</organism>
<protein>
    <submittedName>
        <fullName evidence="1">Uncharacterized protein</fullName>
    </submittedName>
</protein>
<keyword evidence="2" id="KW-1185">Reference proteome</keyword>
<gene>
    <name evidence="1" type="ORF">VNO78_25240</name>
</gene>
<sequence length="107" mass="11582">MEVCDSKIGNEFPSGLTYSVSLGCTSQFMEGGCVGRAYFFKPGPICEIGGLKPSGLSRGVCILLISSPNVKRGQTPILPFPIAIVEVWNTTRRNATQPLFYPILRKG</sequence>
<proteinExistence type="predicted"/>
<dbReference type="PROSITE" id="PS51257">
    <property type="entry name" value="PROKAR_LIPOPROTEIN"/>
    <property type="match status" value="1"/>
</dbReference>
<dbReference type="AlphaFoldDB" id="A0AAN9S9R9"/>
<dbReference type="EMBL" id="JAYMYS010000006">
    <property type="protein sequence ID" value="KAK7389943.1"/>
    <property type="molecule type" value="Genomic_DNA"/>
</dbReference>
<dbReference type="Proteomes" id="UP001386955">
    <property type="component" value="Unassembled WGS sequence"/>
</dbReference>
<reference evidence="1 2" key="1">
    <citation type="submission" date="2024-01" db="EMBL/GenBank/DDBJ databases">
        <title>The genomes of 5 underutilized Papilionoideae crops provide insights into root nodulation and disease resistanc.</title>
        <authorList>
            <person name="Jiang F."/>
        </authorList>
    </citation>
    <scope>NUCLEOTIDE SEQUENCE [LARGE SCALE GENOMIC DNA]</scope>
    <source>
        <strain evidence="1">DUOXIRENSHENG_FW03</strain>
        <tissue evidence="1">Leaves</tissue>
    </source>
</reference>
<accession>A0AAN9S9R9</accession>